<protein>
    <recommendedName>
        <fullName evidence="5">NADPH-dependent 7-cyano-7-deazaguanine reductase</fullName>
        <ecNumber evidence="5">1.7.1.13</ecNumber>
    </recommendedName>
    <alternativeName>
        <fullName evidence="5">7-cyano-7-carbaguanine reductase</fullName>
    </alternativeName>
    <alternativeName>
        <fullName evidence="5">NADPH-dependent nitrile oxidoreductase</fullName>
    </alternativeName>
    <alternativeName>
        <fullName evidence="5">PreQ(0) reductase</fullName>
    </alternativeName>
</protein>
<evidence type="ECO:0000313" key="8">
    <source>
        <dbReference type="Proteomes" id="UP000610558"/>
    </source>
</evidence>
<comment type="subunit">
    <text evidence="5">Homodimer.</text>
</comment>
<evidence type="ECO:0000256" key="4">
    <source>
        <dbReference type="ARBA" id="ARBA00023002"/>
    </source>
</evidence>
<evidence type="ECO:0000259" key="6">
    <source>
        <dbReference type="Pfam" id="PF14819"/>
    </source>
</evidence>
<dbReference type="InterPro" id="IPR050084">
    <property type="entry name" value="NADPH_dep_7-cyano-7-deazaG_red"/>
</dbReference>
<sequence length="276" mass="30834">MSELPNHGPLGESVEYLDQYAPELLHPIARKAGRDQLGLSGELPFAGVDIWNAWELSWLNAKGKPEVAIGEFRFPADSPNIVESKSFKLYLNSFNQTRMASASALLATLKKDLSAACGAELEIVLHRPGQWPAEFAVAVDEGVCLDDLDIAPSDYQPNANLLNCEQEQAVSEQVYSHLLRSRCPVTGQPDWASIYISYSGSKIDHFGLLAYLISFRRQDDFHEQCVEQIFCDIQRQCAPESLTVYARYLRRGGLDINPWRSSNVNMSAANRRAARQ</sequence>
<dbReference type="GO" id="GO:0033739">
    <property type="term" value="F:preQ1 synthase activity"/>
    <property type="evidence" value="ECO:0007669"/>
    <property type="project" value="UniProtKB-UniRule"/>
</dbReference>
<dbReference type="GO" id="GO:0008616">
    <property type="term" value="P:tRNA queuosine(34) biosynthetic process"/>
    <property type="evidence" value="ECO:0007669"/>
    <property type="project" value="UniProtKB-UniRule"/>
</dbReference>
<feature type="binding site" evidence="5">
    <location>
        <begin position="84"/>
        <end position="85"/>
    </location>
    <ligand>
        <name>NADPH</name>
        <dbReference type="ChEBI" id="CHEBI:57783"/>
    </ligand>
</feature>
<dbReference type="InterPro" id="IPR043133">
    <property type="entry name" value="GTP-CH-I_C/QueF"/>
</dbReference>
<dbReference type="NCBIfam" id="TIGR03138">
    <property type="entry name" value="QueF"/>
    <property type="match status" value="1"/>
</dbReference>
<comment type="similarity">
    <text evidence="5">Belongs to the GTP cyclohydrolase I family. QueF type 2 subfamily.</text>
</comment>
<feature type="binding site" evidence="5">
    <location>
        <begin position="222"/>
        <end position="223"/>
    </location>
    <ligand>
        <name>substrate</name>
    </ligand>
</feature>
<dbReference type="InterPro" id="IPR029500">
    <property type="entry name" value="QueF"/>
</dbReference>
<gene>
    <name evidence="5 7" type="primary">queF</name>
    <name evidence="7" type="ORF">IB286_11575</name>
</gene>
<dbReference type="Pfam" id="PF14819">
    <property type="entry name" value="QueF_N"/>
    <property type="match status" value="1"/>
</dbReference>
<comment type="caution">
    <text evidence="7">The sequence shown here is derived from an EMBL/GenBank/DDBJ whole genome shotgun (WGS) entry which is preliminary data.</text>
</comment>
<comment type="catalytic activity">
    <reaction evidence="5">
        <text>7-aminomethyl-7-carbaguanine + 2 NADP(+) = 7-cyano-7-carbaguanine + 2 NADPH + 3 H(+)</text>
        <dbReference type="Rhea" id="RHEA:13409"/>
        <dbReference type="ChEBI" id="CHEBI:15378"/>
        <dbReference type="ChEBI" id="CHEBI:45075"/>
        <dbReference type="ChEBI" id="CHEBI:57783"/>
        <dbReference type="ChEBI" id="CHEBI:58349"/>
        <dbReference type="ChEBI" id="CHEBI:58703"/>
        <dbReference type="EC" id="1.7.1.13"/>
    </reaction>
</comment>
<feature type="active site" description="Proton donor" evidence="5">
    <location>
        <position position="190"/>
    </location>
</feature>
<dbReference type="GO" id="GO:0005737">
    <property type="term" value="C:cytoplasm"/>
    <property type="evidence" value="ECO:0007669"/>
    <property type="project" value="UniProtKB-SubCell"/>
</dbReference>
<name>A0A927C2M8_9GAMM</name>
<accession>A0A927C2M8</accession>
<comment type="subcellular location">
    <subcellularLocation>
        <location evidence="5">Cytoplasm</location>
    </subcellularLocation>
</comment>
<feature type="binding site" evidence="5">
    <location>
        <begin position="251"/>
        <end position="252"/>
    </location>
    <ligand>
        <name>NADPH</name>
        <dbReference type="ChEBI" id="CHEBI:57783"/>
    </ligand>
</feature>
<organism evidence="7 8">
    <name type="scientific">Spongiibacter pelagi</name>
    <dbReference type="NCBI Taxonomy" id="2760804"/>
    <lineage>
        <taxon>Bacteria</taxon>
        <taxon>Pseudomonadati</taxon>
        <taxon>Pseudomonadota</taxon>
        <taxon>Gammaproteobacteria</taxon>
        <taxon>Cellvibrionales</taxon>
        <taxon>Spongiibacteraceae</taxon>
        <taxon>Spongiibacter</taxon>
    </lineage>
</organism>
<evidence type="ECO:0000256" key="2">
    <source>
        <dbReference type="ARBA" id="ARBA00022785"/>
    </source>
</evidence>
<dbReference type="EC" id="1.7.1.13" evidence="5"/>
<keyword evidence="1 5" id="KW-0963">Cytoplasm</keyword>
<dbReference type="Gene3D" id="3.30.1130.10">
    <property type="match status" value="2"/>
</dbReference>
<dbReference type="InterPro" id="IPR016428">
    <property type="entry name" value="QueF_type2"/>
</dbReference>
<keyword evidence="4 5" id="KW-0560">Oxidoreductase</keyword>
<dbReference type="SUPFAM" id="SSF55620">
    <property type="entry name" value="Tetrahydrobiopterin biosynthesis enzymes-like"/>
    <property type="match status" value="1"/>
</dbReference>
<dbReference type="AlphaFoldDB" id="A0A927C2M8"/>
<feature type="active site" description="Thioimide intermediate" evidence="5">
    <location>
        <position position="183"/>
    </location>
</feature>
<dbReference type="HAMAP" id="MF_00817">
    <property type="entry name" value="QueF_type2"/>
    <property type="match status" value="1"/>
</dbReference>
<proteinExistence type="inferred from homology"/>
<dbReference type="PANTHER" id="PTHR34354:SF1">
    <property type="entry name" value="NADPH-DEPENDENT 7-CYANO-7-DEAZAGUANINE REDUCTASE"/>
    <property type="match status" value="1"/>
</dbReference>
<reference evidence="7" key="1">
    <citation type="submission" date="2020-09" db="EMBL/GenBank/DDBJ databases">
        <authorList>
            <person name="Yoon J.-W."/>
        </authorList>
    </citation>
    <scope>NUCLEOTIDE SEQUENCE</scope>
    <source>
        <strain evidence="7">KMU-158</strain>
    </source>
</reference>
<keyword evidence="3 5" id="KW-0521">NADP</keyword>
<comment type="pathway">
    <text evidence="5">tRNA modification; tRNA-queuosine biosynthesis.</text>
</comment>
<evidence type="ECO:0000256" key="1">
    <source>
        <dbReference type="ARBA" id="ARBA00022490"/>
    </source>
</evidence>
<evidence type="ECO:0000256" key="3">
    <source>
        <dbReference type="ARBA" id="ARBA00022857"/>
    </source>
</evidence>
<feature type="domain" description="NADPH-dependent 7-cyano-7-deazaguanine reductase N-terminal" evidence="6">
    <location>
        <begin position="16"/>
        <end position="123"/>
    </location>
</feature>
<evidence type="ECO:0000256" key="5">
    <source>
        <dbReference type="HAMAP-Rule" id="MF_00817"/>
    </source>
</evidence>
<feature type="binding site" evidence="5">
    <location>
        <begin position="82"/>
        <end position="84"/>
    </location>
    <ligand>
        <name>substrate</name>
    </ligand>
</feature>
<dbReference type="Proteomes" id="UP000610558">
    <property type="component" value="Unassembled WGS sequence"/>
</dbReference>
<comment type="function">
    <text evidence="5">Catalyzes the NADPH-dependent reduction of 7-cyano-7-deazaguanine (preQ0) to 7-aminomethyl-7-deazaguanine (preQ1).</text>
</comment>
<evidence type="ECO:0000313" key="7">
    <source>
        <dbReference type="EMBL" id="MBD2859644.1"/>
    </source>
</evidence>
<dbReference type="PIRSF" id="PIRSF004750">
    <property type="entry name" value="Nitrile_oxidored_YqcD_prd"/>
    <property type="match status" value="1"/>
</dbReference>
<dbReference type="PANTHER" id="PTHR34354">
    <property type="entry name" value="NADPH-DEPENDENT 7-CYANO-7-DEAZAGUANINE REDUCTASE"/>
    <property type="match status" value="1"/>
</dbReference>
<keyword evidence="8" id="KW-1185">Reference proteome</keyword>
<dbReference type="InterPro" id="IPR029139">
    <property type="entry name" value="QueF_N"/>
</dbReference>
<dbReference type="Pfam" id="PF14489">
    <property type="entry name" value="QueF"/>
    <property type="match status" value="1"/>
</dbReference>
<keyword evidence="2 5" id="KW-0671">Queuosine biosynthesis</keyword>
<dbReference type="RefSeq" id="WP_190765695.1">
    <property type="nucleotide sequence ID" value="NZ_JACXLD010000006.1"/>
</dbReference>
<dbReference type="EMBL" id="JACXLD010000006">
    <property type="protein sequence ID" value="MBD2859644.1"/>
    <property type="molecule type" value="Genomic_DNA"/>
</dbReference>